<accession>A0A481YYQ8</accession>
<dbReference type="EMBL" id="MK500373">
    <property type="protein sequence ID" value="QBK88051.1"/>
    <property type="molecule type" value="Genomic_DNA"/>
</dbReference>
<keyword evidence="1" id="KW-0808">Transferase</keyword>
<keyword evidence="1" id="KW-0418">Kinase</keyword>
<dbReference type="Gene3D" id="1.10.510.10">
    <property type="entry name" value="Transferase(Phosphotransferase) domain 1"/>
    <property type="match status" value="1"/>
</dbReference>
<gene>
    <name evidence="1" type="ORF">LCMAC202_04130</name>
</gene>
<dbReference type="SUPFAM" id="SSF56112">
    <property type="entry name" value="Protein kinase-like (PK-like)"/>
    <property type="match status" value="1"/>
</dbReference>
<sequence length="182" mass="21268">MTTKSESRRIRDPPKDAKTKNNAVIIKKAVTSTVHINIKTRMVTKHVHAYRSHQVFEREVYWLKYLNENGYTWCPKLLSSNPEKKTIRMAYVGTPITKKNAPQNWKEQLQQILDDLETENIQHNDIKRSEILIKNGQLSLVDYGWASKGTDWSCGQRFDERVKPCHIFHDSTAIQRISPHLQ</sequence>
<name>A0A481YYQ8_9VIRU</name>
<protein>
    <submittedName>
        <fullName evidence="1">Serine/threonine protein kinase</fullName>
    </submittedName>
</protein>
<reference evidence="1" key="1">
    <citation type="journal article" date="2019" name="MBio">
        <title>Virus Genomes from Deep Sea Sediments Expand the Ocean Megavirome and Support Independent Origins of Viral Gigantism.</title>
        <authorList>
            <person name="Backstrom D."/>
            <person name="Yutin N."/>
            <person name="Jorgensen S.L."/>
            <person name="Dharamshi J."/>
            <person name="Homa F."/>
            <person name="Zaremba-Niedwiedzka K."/>
            <person name="Spang A."/>
            <person name="Wolf Y.I."/>
            <person name="Koonin E.V."/>
            <person name="Ettema T.J."/>
        </authorList>
    </citation>
    <scope>NUCLEOTIDE SEQUENCE</scope>
</reference>
<dbReference type="GO" id="GO:0004674">
    <property type="term" value="F:protein serine/threonine kinase activity"/>
    <property type="evidence" value="ECO:0007669"/>
    <property type="project" value="UniProtKB-KW"/>
</dbReference>
<keyword evidence="1" id="KW-0723">Serine/threonine-protein kinase</keyword>
<evidence type="ECO:0000313" key="1">
    <source>
        <dbReference type="EMBL" id="QBK88051.1"/>
    </source>
</evidence>
<dbReference type="Gene3D" id="3.30.200.20">
    <property type="entry name" value="Phosphorylase Kinase, domain 1"/>
    <property type="match status" value="1"/>
</dbReference>
<organism evidence="1">
    <name type="scientific">Marseillevirus LCMAC202</name>
    <dbReference type="NCBI Taxonomy" id="2506606"/>
    <lineage>
        <taxon>Viruses</taxon>
        <taxon>Varidnaviria</taxon>
        <taxon>Bamfordvirae</taxon>
        <taxon>Nucleocytoviricota</taxon>
        <taxon>Megaviricetes</taxon>
        <taxon>Pimascovirales</taxon>
        <taxon>Pimascovirales incertae sedis</taxon>
        <taxon>Marseilleviridae</taxon>
    </lineage>
</organism>
<proteinExistence type="predicted"/>
<dbReference type="InterPro" id="IPR011009">
    <property type="entry name" value="Kinase-like_dom_sf"/>
</dbReference>